<dbReference type="PANTHER" id="PTHR17608:SF4">
    <property type="entry name" value="GENETIC SUPPRESSOR ELEMENT 1"/>
    <property type="match status" value="1"/>
</dbReference>
<dbReference type="GeneTree" id="ENSGT00700000104539"/>
<reference evidence="2" key="3">
    <citation type="submission" date="2025-09" db="UniProtKB">
        <authorList>
            <consortium name="Ensembl"/>
        </authorList>
    </citation>
    <scope>IDENTIFICATION</scope>
</reference>
<protein>
    <submittedName>
        <fullName evidence="2">Uncharacterized protein</fullName>
    </submittedName>
</protein>
<feature type="compositionally biased region" description="Acidic residues" evidence="1">
    <location>
        <begin position="197"/>
        <end position="215"/>
    </location>
</feature>
<dbReference type="EMBL" id="AAQR03182240">
    <property type="status" value="NOT_ANNOTATED_CDS"/>
    <property type="molecule type" value="Genomic_DNA"/>
</dbReference>
<feature type="region of interest" description="Disordered" evidence="1">
    <location>
        <begin position="28"/>
        <end position="84"/>
    </location>
</feature>
<dbReference type="STRING" id="30611.ENSOGAP00000015513"/>
<proteinExistence type="predicted"/>
<dbReference type="InterPro" id="IPR042337">
    <property type="entry name" value="GSE1"/>
</dbReference>
<accession>H0XHC3</accession>
<reference evidence="3" key="1">
    <citation type="submission" date="2011-03" db="EMBL/GenBank/DDBJ databases">
        <title>Version 3 of the genome sequence of Otolemur garnettii (Bushbaby).</title>
        <authorList>
            <consortium name="The Broad Institute Genome Sequencing Platform"/>
            <person name="Di Palma F."/>
            <person name="Johnson J."/>
            <person name="Lander E.S."/>
            <person name="Lindblad-Toh K."/>
            <person name="Jaffe D.B."/>
            <person name="Gnerre S."/>
            <person name="MacCallum I."/>
            <person name="Przybylski D."/>
            <person name="Ribeiro F.J."/>
            <person name="Burton J.N."/>
            <person name="Walker B.J."/>
            <person name="Sharpe T."/>
            <person name="Hall G."/>
        </authorList>
    </citation>
    <scope>NUCLEOTIDE SEQUENCE [LARGE SCALE GENOMIC DNA]</scope>
</reference>
<sequence length="318" mass="36257">IASSPTITRQKKLLIFFTLRDSPVVSLSEPVTQPASLDTDKPVATSLSDVPKAMGSGKLEQLRPQEPAPASGEKTRLSEDPRGKKSLSMLHYIRGTAPKDIPVPLSHSVNWKGKLWEPFMVEEFAHQFHESVLQSTQKTLRKHKGSMAVLSSEQNHKVDTSVHYNIPELQSSSRVSLHHHNGQQEPPTRKGSSTQEMDQDSEDDFEDDDREEDEDAPWHEWQGIEAVFEAYHERIEEQTLERQVLQMQCRQLEARHCSLSLTAEQLSLSVAELRSQKMDKQKIVSEPERLQAELDHLRKCLALPAMHWPRGYFKGYPK</sequence>
<feature type="compositionally biased region" description="Polar residues" evidence="1">
    <location>
        <begin position="183"/>
        <end position="195"/>
    </location>
</feature>
<evidence type="ECO:0000313" key="2">
    <source>
        <dbReference type="Ensembl" id="ENSOGAP00000015513.1"/>
    </source>
</evidence>
<dbReference type="PANTHER" id="PTHR17608">
    <property type="entry name" value="GENETIC SUPPRESSOR ELEMENT 1"/>
    <property type="match status" value="1"/>
</dbReference>
<evidence type="ECO:0000313" key="3">
    <source>
        <dbReference type="Proteomes" id="UP000005225"/>
    </source>
</evidence>
<evidence type="ECO:0000256" key="1">
    <source>
        <dbReference type="SAM" id="MobiDB-lite"/>
    </source>
</evidence>
<name>H0XHC3_OTOGA</name>
<feature type="compositionally biased region" description="Basic and acidic residues" evidence="1">
    <location>
        <begin position="73"/>
        <end position="83"/>
    </location>
</feature>
<organism evidence="2 3">
    <name type="scientific">Otolemur garnettii</name>
    <name type="common">Small-eared galago</name>
    <name type="synonym">Garnett's greater bushbaby</name>
    <dbReference type="NCBI Taxonomy" id="30611"/>
    <lineage>
        <taxon>Eukaryota</taxon>
        <taxon>Metazoa</taxon>
        <taxon>Chordata</taxon>
        <taxon>Craniata</taxon>
        <taxon>Vertebrata</taxon>
        <taxon>Euteleostomi</taxon>
        <taxon>Mammalia</taxon>
        <taxon>Eutheria</taxon>
        <taxon>Euarchontoglires</taxon>
        <taxon>Primates</taxon>
        <taxon>Strepsirrhini</taxon>
        <taxon>Lorisiformes</taxon>
        <taxon>Galagidae</taxon>
        <taxon>Otolemur</taxon>
    </lineage>
</organism>
<feature type="region of interest" description="Disordered" evidence="1">
    <location>
        <begin position="174"/>
        <end position="219"/>
    </location>
</feature>
<dbReference type="OMA" id="DEDAPWH"/>
<dbReference type="InParanoid" id="H0XHC3"/>
<dbReference type="eggNOG" id="ENOG502QR0Q">
    <property type="taxonomic scope" value="Eukaryota"/>
</dbReference>
<dbReference type="HOGENOM" id="CLU_040499_0_0_1"/>
<keyword evidence="3" id="KW-1185">Reference proteome</keyword>
<reference evidence="2" key="2">
    <citation type="submission" date="2025-08" db="UniProtKB">
        <authorList>
            <consortium name="Ensembl"/>
        </authorList>
    </citation>
    <scope>IDENTIFICATION</scope>
</reference>
<dbReference type="Ensembl" id="ENSOGAT00000031281.1">
    <property type="protein sequence ID" value="ENSOGAP00000015513.1"/>
    <property type="gene ID" value="ENSOGAG00000025423.1"/>
</dbReference>
<dbReference type="Proteomes" id="UP000005225">
    <property type="component" value="Unassembled WGS sequence"/>
</dbReference>
<dbReference type="AlphaFoldDB" id="H0XHC3"/>